<dbReference type="GO" id="GO:0005737">
    <property type="term" value="C:cytoplasm"/>
    <property type="evidence" value="ECO:0007669"/>
    <property type="project" value="UniProtKB-ARBA"/>
</dbReference>
<comment type="similarity">
    <text evidence="1 6 7">Belongs to the bacterial ribosomal protein bL21 family.</text>
</comment>
<dbReference type="InterPro" id="IPR001787">
    <property type="entry name" value="Ribosomal_bL21"/>
</dbReference>
<evidence type="ECO:0000256" key="1">
    <source>
        <dbReference type="ARBA" id="ARBA00008563"/>
    </source>
</evidence>
<dbReference type="GO" id="GO:0019843">
    <property type="term" value="F:rRNA binding"/>
    <property type="evidence" value="ECO:0007669"/>
    <property type="project" value="UniProtKB-UniRule"/>
</dbReference>
<dbReference type="InterPro" id="IPR036164">
    <property type="entry name" value="bL21-like_sf"/>
</dbReference>
<dbReference type="AlphaFoldDB" id="A0A2H0UXS9"/>
<dbReference type="PROSITE" id="PS01169">
    <property type="entry name" value="RIBOSOMAL_L21"/>
    <property type="match status" value="1"/>
</dbReference>
<comment type="caution">
    <text evidence="8">The sequence shown here is derived from an EMBL/GenBank/DDBJ whole genome shotgun (WGS) entry which is preliminary data.</text>
</comment>
<keyword evidence="2 6" id="KW-0699">rRNA-binding</keyword>
<dbReference type="GO" id="GO:0003735">
    <property type="term" value="F:structural constituent of ribosome"/>
    <property type="evidence" value="ECO:0007669"/>
    <property type="project" value="InterPro"/>
</dbReference>
<evidence type="ECO:0000256" key="2">
    <source>
        <dbReference type="ARBA" id="ARBA00022730"/>
    </source>
</evidence>
<dbReference type="InterPro" id="IPR018258">
    <property type="entry name" value="Ribosomal_bL21_CS"/>
</dbReference>
<dbReference type="PANTHER" id="PTHR21349">
    <property type="entry name" value="50S RIBOSOMAL PROTEIN L21"/>
    <property type="match status" value="1"/>
</dbReference>
<protein>
    <recommendedName>
        <fullName evidence="6">Large ribosomal subunit protein bL21</fullName>
    </recommendedName>
</protein>
<dbReference type="PANTHER" id="PTHR21349:SF0">
    <property type="entry name" value="LARGE RIBOSOMAL SUBUNIT PROTEIN BL21M"/>
    <property type="match status" value="1"/>
</dbReference>
<name>A0A2H0UXS9_9BACT</name>
<dbReference type="GO" id="GO:0005840">
    <property type="term" value="C:ribosome"/>
    <property type="evidence" value="ECO:0007669"/>
    <property type="project" value="UniProtKB-KW"/>
</dbReference>
<dbReference type="GO" id="GO:1990904">
    <property type="term" value="C:ribonucleoprotein complex"/>
    <property type="evidence" value="ECO:0007669"/>
    <property type="project" value="UniProtKB-KW"/>
</dbReference>
<keyword evidence="5 6" id="KW-0687">Ribonucleoprotein</keyword>
<organism evidence="8 9">
    <name type="scientific">bacterium (Candidatus Gribaldobacteria) CG10_big_fil_rev_8_21_14_0_10_41_12</name>
    <dbReference type="NCBI Taxonomy" id="2014277"/>
    <lineage>
        <taxon>Bacteria</taxon>
        <taxon>Candidatus Gribaldobacteria</taxon>
    </lineage>
</organism>
<dbReference type="Proteomes" id="UP000228906">
    <property type="component" value="Unassembled WGS sequence"/>
</dbReference>
<keyword evidence="4 6" id="KW-0689">Ribosomal protein</keyword>
<evidence type="ECO:0000256" key="6">
    <source>
        <dbReference type="HAMAP-Rule" id="MF_01363"/>
    </source>
</evidence>
<evidence type="ECO:0000256" key="5">
    <source>
        <dbReference type="ARBA" id="ARBA00023274"/>
    </source>
</evidence>
<evidence type="ECO:0000256" key="3">
    <source>
        <dbReference type="ARBA" id="ARBA00022884"/>
    </source>
</evidence>
<comment type="function">
    <text evidence="6 7">This protein binds to 23S rRNA in the presence of protein L20.</text>
</comment>
<comment type="subunit">
    <text evidence="6">Part of the 50S ribosomal subunit. Contacts protein L20.</text>
</comment>
<evidence type="ECO:0000313" key="9">
    <source>
        <dbReference type="Proteomes" id="UP000228906"/>
    </source>
</evidence>
<evidence type="ECO:0000256" key="4">
    <source>
        <dbReference type="ARBA" id="ARBA00022980"/>
    </source>
</evidence>
<sequence length="103" mass="11535">MSFAVIKTGGKQYLVSEGKKLKIEKLEAEEGKEVVFNEVLLLEGKNKLEIGSPLLTGAKVTGKVLKQGRADKIVVFKYKPKKRYKKKQGHRQSFTEVEITGVN</sequence>
<dbReference type="InterPro" id="IPR028909">
    <property type="entry name" value="bL21-like"/>
</dbReference>
<dbReference type="HAMAP" id="MF_01363">
    <property type="entry name" value="Ribosomal_bL21"/>
    <property type="match status" value="1"/>
</dbReference>
<dbReference type="SUPFAM" id="SSF141091">
    <property type="entry name" value="L21p-like"/>
    <property type="match status" value="1"/>
</dbReference>
<reference evidence="9" key="1">
    <citation type="submission" date="2017-09" db="EMBL/GenBank/DDBJ databases">
        <title>Depth-based differentiation of microbial function through sediment-hosted aquifers and enrichment of novel symbionts in the deep terrestrial subsurface.</title>
        <authorList>
            <person name="Probst A.J."/>
            <person name="Ladd B."/>
            <person name="Jarett J.K."/>
            <person name="Geller-Mcgrath D.E."/>
            <person name="Sieber C.M.K."/>
            <person name="Emerson J.B."/>
            <person name="Anantharaman K."/>
            <person name="Thomas B.C."/>
            <person name="Malmstrom R."/>
            <person name="Stieglmeier M."/>
            <person name="Klingl A."/>
            <person name="Woyke T."/>
            <person name="Ryan C.M."/>
            <person name="Banfield J.F."/>
        </authorList>
    </citation>
    <scope>NUCLEOTIDE SEQUENCE [LARGE SCALE GENOMIC DNA]</scope>
</reference>
<dbReference type="Pfam" id="PF00829">
    <property type="entry name" value="Ribosomal_L21p"/>
    <property type="match status" value="1"/>
</dbReference>
<accession>A0A2H0UXS9</accession>
<proteinExistence type="inferred from homology"/>
<dbReference type="EMBL" id="PFAV01000021">
    <property type="protein sequence ID" value="PIR91651.1"/>
    <property type="molecule type" value="Genomic_DNA"/>
</dbReference>
<evidence type="ECO:0000256" key="7">
    <source>
        <dbReference type="RuleBase" id="RU000562"/>
    </source>
</evidence>
<keyword evidence="3 6" id="KW-0694">RNA-binding</keyword>
<dbReference type="NCBIfam" id="TIGR00061">
    <property type="entry name" value="L21"/>
    <property type="match status" value="1"/>
</dbReference>
<dbReference type="GO" id="GO:0006412">
    <property type="term" value="P:translation"/>
    <property type="evidence" value="ECO:0007669"/>
    <property type="project" value="UniProtKB-UniRule"/>
</dbReference>
<gene>
    <name evidence="6 8" type="primary">rplU</name>
    <name evidence="8" type="ORF">COU03_01220</name>
</gene>
<evidence type="ECO:0000313" key="8">
    <source>
        <dbReference type="EMBL" id="PIR91651.1"/>
    </source>
</evidence>